<dbReference type="EMBL" id="CAXIEN010000334">
    <property type="protein sequence ID" value="CAL1293786.1"/>
    <property type="molecule type" value="Genomic_DNA"/>
</dbReference>
<dbReference type="Proteomes" id="UP001497382">
    <property type="component" value="Unassembled WGS sequence"/>
</dbReference>
<reference evidence="1 2" key="1">
    <citation type="submission" date="2024-04" db="EMBL/GenBank/DDBJ databases">
        <authorList>
            <person name="Rising A."/>
            <person name="Reimegard J."/>
            <person name="Sonavane S."/>
            <person name="Akerstrom W."/>
            <person name="Nylinder S."/>
            <person name="Hedman E."/>
            <person name="Kallberg Y."/>
        </authorList>
    </citation>
    <scope>NUCLEOTIDE SEQUENCE [LARGE SCALE GENOMIC DNA]</scope>
</reference>
<organism evidence="1 2">
    <name type="scientific">Larinioides sclopetarius</name>
    <dbReference type="NCBI Taxonomy" id="280406"/>
    <lineage>
        <taxon>Eukaryota</taxon>
        <taxon>Metazoa</taxon>
        <taxon>Ecdysozoa</taxon>
        <taxon>Arthropoda</taxon>
        <taxon>Chelicerata</taxon>
        <taxon>Arachnida</taxon>
        <taxon>Araneae</taxon>
        <taxon>Araneomorphae</taxon>
        <taxon>Entelegynae</taxon>
        <taxon>Araneoidea</taxon>
        <taxon>Araneidae</taxon>
        <taxon>Larinioides</taxon>
    </lineage>
</organism>
<sequence length="45" mass="5461">MIKISRSICYCFQKFNSCYNKFPIAVPKKHENVETYWNLHEILSH</sequence>
<keyword evidence="2" id="KW-1185">Reference proteome</keyword>
<feature type="non-terminal residue" evidence="1">
    <location>
        <position position="45"/>
    </location>
</feature>
<accession>A0AAV2BC57</accession>
<gene>
    <name evidence="1" type="ORF">LARSCL_LOCUS18391</name>
</gene>
<proteinExistence type="predicted"/>
<protein>
    <submittedName>
        <fullName evidence="1">Uncharacterized protein</fullName>
    </submittedName>
</protein>
<evidence type="ECO:0000313" key="2">
    <source>
        <dbReference type="Proteomes" id="UP001497382"/>
    </source>
</evidence>
<evidence type="ECO:0000313" key="1">
    <source>
        <dbReference type="EMBL" id="CAL1293786.1"/>
    </source>
</evidence>
<dbReference type="AlphaFoldDB" id="A0AAV2BC57"/>
<comment type="caution">
    <text evidence="1">The sequence shown here is derived from an EMBL/GenBank/DDBJ whole genome shotgun (WGS) entry which is preliminary data.</text>
</comment>
<name>A0AAV2BC57_9ARAC</name>